<dbReference type="Pfam" id="PF01535">
    <property type="entry name" value="PPR"/>
    <property type="match status" value="3"/>
</dbReference>
<dbReference type="InterPro" id="IPR036869">
    <property type="entry name" value="J_dom_sf"/>
</dbReference>
<evidence type="ECO:0000313" key="4">
    <source>
        <dbReference type="Proteomes" id="UP000694918"/>
    </source>
</evidence>
<keyword evidence="4" id="KW-1185">Reference proteome</keyword>
<dbReference type="PROSITE" id="PS50076">
    <property type="entry name" value="DNAJ_2"/>
    <property type="match status" value="1"/>
</dbReference>
<dbReference type="PANTHER" id="PTHR24015">
    <property type="entry name" value="OS07G0578800 PROTEIN-RELATED"/>
    <property type="match status" value="1"/>
</dbReference>
<feature type="repeat" description="PPR" evidence="2">
    <location>
        <begin position="419"/>
        <end position="453"/>
    </location>
</feature>
<dbReference type="PANTHER" id="PTHR24015:SF563">
    <property type="entry name" value="PENTATRICOPEPTIDE REPEAT FAMILY PROTEIN-RELATED"/>
    <property type="match status" value="1"/>
</dbReference>
<dbReference type="FunFam" id="1.25.40.10:FF:000196">
    <property type="entry name" value="Pentatricopeptide repeat-containing protein At4g14850"/>
    <property type="match status" value="1"/>
</dbReference>
<dbReference type="InterPro" id="IPR046848">
    <property type="entry name" value="E_motif"/>
</dbReference>
<protein>
    <submittedName>
        <fullName evidence="5">Pentatricopeptide repeat-containing protein At3g05340-like</fullName>
    </submittedName>
</protein>
<accession>A0AAJ6U5D3</accession>
<dbReference type="AlphaFoldDB" id="A0AAJ6U5D3"/>
<gene>
    <name evidence="5" type="primary">LOC105125045</name>
</gene>
<dbReference type="Pfam" id="PF13041">
    <property type="entry name" value="PPR_2"/>
    <property type="match status" value="3"/>
</dbReference>
<dbReference type="NCBIfam" id="TIGR00756">
    <property type="entry name" value="PPR"/>
    <property type="match status" value="5"/>
</dbReference>
<evidence type="ECO:0000256" key="1">
    <source>
        <dbReference type="ARBA" id="ARBA00022737"/>
    </source>
</evidence>
<organism evidence="4 5">
    <name type="scientific">Populus euphratica</name>
    <name type="common">Euphrates poplar</name>
    <dbReference type="NCBI Taxonomy" id="75702"/>
    <lineage>
        <taxon>Eukaryota</taxon>
        <taxon>Viridiplantae</taxon>
        <taxon>Streptophyta</taxon>
        <taxon>Embryophyta</taxon>
        <taxon>Tracheophyta</taxon>
        <taxon>Spermatophyta</taxon>
        <taxon>Magnoliopsida</taxon>
        <taxon>eudicotyledons</taxon>
        <taxon>Gunneridae</taxon>
        <taxon>Pentapetalae</taxon>
        <taxon>rosids</taxon>
        <taxon>fabids</taxon>
        <taxon>Malpighiales</taxon>
        <taxon>Salicaceae</taxon>
        <taxon>Saliceae</taxon>
        <taxon>Populus</taxon>
    </lineage>
</organism>
<feature type="repeat" description="PPR" evidence="2">
    <location>
        <begin position="115"/>
        <end position="149"/>
    </location>
</feature>
<feature type="domain" description="J" evidence="3">
    <location>
        <begin position="699"/>
        <end position="769"/>
    </location>
</feature>
<name>A0AAJ6U5D3_POPEU</name>
<keyword evidence="1" id="KW-0677">Repeat</keyword>
<dbReference type="RefSeq" id="XP_011023632.1">
    <property type="nucleotide sequence ID" value="XM_011025330.1"/>
</dbReference>
<dbReference type="GO" id="GO:0003723">
    <property type="term" value="F:RNA binding"/>
    <property type="evidence" value="ECO:0007669"/>
    <property type="project" value="InterPro"/>
</dbReference>
<evidence type="ECO:0000313" key="5">
    <source>
        <dbReference type="RefSeq" id="XP_011023632.1"/>
    </source>
</evidence>
<sequence length="899" mass="100238">MKSKWVIHKLNSHIPSWATSLTSPLKAKTYHTPSSKTSSFLLNHVDIGHLLSICGREGYLHLGSSLHASIIKTHEFFNPLEQNAFVIWNSLLFMYAKNGVLIDAAKLFDEMPRRDTVSWNIMISGFLKDGSFDVGFGFFKQMLSLGFYRLDQATLTTILSACDRPELGFVNKMVHCLAVLNGFQREISVGNALITSYFKCGFPSSGMQVFDEMLERNVITWTAIISGLVQSELYRDSLRLFVDMTNGLVEPNSLTYLSSLMACSGLQALREGCQIHGRLWKLGLQSDFCVESALMDMYSKCGSMGDALQIFESAGQLDEVSMTIILAGFAQNGLEEEAMQFFVKMLEAGTEIDPNMVSAVLGVFGADTSLGLGQQIHSLVIKRSFGSNPFVGNGLINMYSKCGDLEDSTKVFSRMPCMNSISWNSMIAAFARHGDGSRALQLYKEMRLKGVEPTDVTFLSLLHACSHVGLVEKGMEFLKSMTEVHKLTPRMEHYACVVDMLGRAGLLNEAKTFIEGLPMKPDVLVWQALLGACGIHGDPEMGKYAAEQLILSAPEKPSPYVLLANIYSSKGRWKERAKTIKRMKEMCVAKETGISWIEIENNLHSFVVEDKMHPQAEIIYGVLAELFGHMIDEGYVPDKRYILSYVNQDEKGVTNPNNCHNFPSKTIPLRLFPSLSTSSKFKPHCLGRAEEDSPLSTSSAYTVLGIKPGCSAAAIKAAFRAKVKQFHPDLNKDGKVSDLMIRRVIQAYEMLSNFSRPEIIERECLDPFEEPECEAFDIFVNEVLCVGKGCPYSCVQRAPYAFTYASSTGTARATSQGHGEDYQVQLAVGQCPRSCIHYVTPSQRIILEELLDSILEVPYDCSAEADLLYSLIVKARFENNRFRKPKKQPKTSTKHVDWF</sequence>
<dbReference type="KEGG" id="peu:105125045"/>
<dbReference type="Gene3D" id="1.10.287.110">
    <property type="entry name" value="DnaJ domain"/>
    <property type="match status" value="1"/>
</dbReference>
<dbReference type="InterPro" id="IPR001623">
    <property type="entry name" value="DnaJ_domain"/>
</dbReference>
<dbReference type="Gene3D" id="3.30.70.20">
    <property type="match status" value="1"/>
</dbReference>
<dbReference type="Gene3D" id="1.25.40.10">
    <property type="entry name" value="Tetratricopeptide repeat domain"/>
    <property type="match status" value="4"/>
</dbReference>
<feature type="repeat" description="PPR" evidence="2">
    <location>
        <begin position="217"/>
        <end position="251"/>
    </location>
</feature>
<feature type="repeat" description="PPR" evidence="2">
    <location>
        <begin position="84"/>
        <end position="114"/>
    </location>
</feature>
<dbReference type="InterPro" id="IPR011990">
    <property type="entry name" value="TPR-like_helical_dom_sf"/>
</dbReference>
<dbReference type="Proteomes" id="UP000694918">
    <property type="component" value="Unplaced"/>
</dbReference>
<dbReference type="Pfam" id="PF00226">
    <property type="entry name" value="DnaJ"/>
    <property type="match status" value="1"/>
</dbReference>
<dbReference type="InterPro" id="IPR046960">
    <property type="entry name" value="PPR_At4g14850-like_plant"/>
</dbReference>
<proteinExistence type="predicted"/>
<dbReference type="PRINTS" id="PR00625">
    <property type="entry name" value="JDOMAIN"/>
</dbReference>
<dbReference type="GO" id="GO:0009451">
    <property type="term" value="P:RNA modification"/>
    <property type="evidence" value="ECO:0007669"/>
    <property type="project" value="InterPro"/>
</dbReference>
<dbReference type="SUPFAM" id="SSF46565">
    <property type="entry name" value="Chaperone J-domain"/>
    <property type="match status" value="1"/>
</dbReference>
<evidence type="ECO:0000259" key="3">
    <source>
        <dbReference type="PROSITE" id="PS50076"/>
    </source>
</evidence>
<dbReference type="GeneID" id="105125045"/>
<dbReference type="InterPro" id="IPR002885">
    <property type="entry name" value="PPR_rpt"/>
</dbReference>
<evidence type="ECO:0000256" key="2">
    <source>
        <dbReference type="PROSITE-ProRule" id="PRU00708"/>
    </source>
</evidence>
<feature type="repeat" description="PPR" evidence="2">
    <location>
        <begin position="318"/>
        <end position="352"/>
    </location>
</feature>
<dbReference type="FunFam" id="1.25.40.10:FF:000031">
    <property type="entry name" value="Pentatricopeptide repeat-containing protein mitochondrial"/>
    <property type="match status" value="1"/>
</dbReference>
<reference evidence="5" key="1">
    <citation type="submission" date="2025-08" db="UniProtKB">
        <authorList>
            <consortium name="RefSeq"/>
        </authorList>
    </citation>
    <scope>IDENTIFICATION</scope>
</reference>
<dbReference type="PROSITE" id="PS51375">
    <property type="entry name" value="PPR"/>
    <property type="match status" value="5"/>
</dbReference>
<dbReference type="FunFam" id="1.25.40.10:FF:000584">
    <property type="entry name" value="Pentatricopeptide repeat-containing protein"/>
    <property type="match status" value="1"/>
</dbReference>
<dbReference type="CDD" id="cd06257">
    <property type="entry name" value="DnaJ"/>
    <property type="match status" value="1"/>
</dbReference>
<dbReference type="Pfam" id="PF20431">
    <property type="entry name" value="E_motif"/>
    <property type="match status" value="1"/>
</dbReference>
<dbReference type="SMART" id="SM00271">
    <property type="entry name" value="DnaJ"/>
    <property type="match status" value="1"/>
</dbReference>